<dbReference type="InterPro" id="IPR035466">
    <property type="entry name" value="GlmS/AgaS_SIS"/>
</dbReference>
<dbReference type="GO" id="GO:0097367">
    <property type="term" value="F:carbohydrate derivative binding"/>
    <property type="evidence" value="ECO:0007669"/>
    <property type="project" value="InterPro"/>
</dbReference>
<dbReference type="AlphaFoldDB" id="A0A372ZPH9"/>
<keyword evidence="2" id="KW-1185">Reference proteome</keyword>
<dbReference type="PANTHER" id="PTHR10937">
    <property type="entry name" value="GLUCOSAMINE--FRUCTOSE-6-PHOSPHATE AMINOTRANSFERASE, ISOMERIZING"/>
    <property type="match status" value="1"/>
</dbReference>
<comment type="caution">
    <text evidence="1">The sequence shown here is derived from an EMBL/GenBank/DDBJ whole genome shotgun (WGS) entry which is preliminary data.</text>
</comment>
<gene>
    <name evidence="1" type="ORF">DR950_06345</name>
</gene>
<dbReference type="CDD" id="cd05009">
    <property type="entry name" value="SIS_GlmS_GlmD_2"/>
    <property type="match status" value="1"/>
</dbReference>
<dbReference type="Gene3D" id="3.40.50.10490">
    <property type="entry name" value="Glucose-6-phosphate isomerase like protein, domain 1"/>
    <property type="match status" value="3"/>
</dbReference>
<organism evidence="1 2">
    <name type="scientific">Kitasatospora xanthocidica</name>
    <dbReference type="NCBI Taxonomy" id="83382"/>
    <lineage>
        <taxon>Bacteria</taxon>
        <taxon>Bacillati</taxon>
        <taxon>Actinomycetota</taxon>
        <taxon>Actinomycetes</taxon>
        <taxon>Kitasatosporales</taxon>
        <taxon>Streptomycetaceae</taxon>
        <taxon>Kitasatospora</taxon>
    </lineage>
</organism>
<dbReference type="InterPro" id="IPR035490">
    <property type="entry name" value="GlmS/FrlB_SIS"/>
</dbReference>
<dbReference type="RefSeq" id="WP_117486239.1">
    <property type="nucleotide sequence ID" value="NZ_QVIG01000001.1"/>
</dbReference>
<dbReference type="InterPro" id="IPR046348">
    <property type="entry name" value="SIS_dom_sf"/>
</dbReference>
<dbReference type="SUPFAM" id="SSF53697">
    <property type="entry name" value="SIS domain"/>
    <property type="match status" value="1"/>
</dbReference>
<dbReference type="GO" id="GO:0016853">
    <property type="term" value="F:isomerase activity"/>
    <property type="evidence" value="ECO:0007669"/>
    <property type="project" value="UniProtKB-KW"/>
</dbReference>
<keyword evidence="1" id="KW-0413">Isomerase</keyword>
<dbReference type="GO" id="GO:1901135">
    <property type="term" value="P:carbohydrate derivative metabolic process"/>
    <property type="evidence" value="ECO:0007669"/>
    <property type="project" value="InterPro"/>
</dbReference>
<evidence type="ECO:0000313" key="1">
    <source>
        <dbReference type="EMBL" id="RGD57464.1"/>
    </source>
</evidence>
<reference evidence="1 2" key="1">
    <citation type="submission" date="2018-08" db="EMBL/GenBank/DDBJ databases">
        <title>Diversity &amp; Physiological Properties of Lignin-Decomposing Actinobacteria from Soil.</title>
        <authorList>
            <person name="Roh S.G."/>
            <person name="Kim S.B."/>
        </authorList>
    </citation>
    <scope>NUCLEOTIDE SEQUENCE [LARGE SCALE GENOMIC DNA]</scope>
    <source>
        <strain evidence="1 2">MMS17-GH009</strain>
    </source>
</reference>
<dbReference type="EMBL" id="QVIG01000001">
    <property type="protein sequence ID" value="RGD57464.1"/>
    <property type="molecule type" value="Genomic_DNA"/>
</dbReference>
<evidence type="ECO:0000313" key="2">
    <source>
        <dbReference type="Proteomes" id="UP000263377"/>
    </source>
</evidence>
<dbReference type="CDD" id="cd05008">
    <property type="entry name" value="SIS_GlmS_GlmD_1"/>
    <property type="match status" value="1"/>
</dbReference>
<sequence>MSHVEREIASQPECWRRALELEPAGLPEHGERVAVIGCGTSLYIAQAYAGLREGAGLGETDAFAASEFPAARAYDRVVAITRSGTTTEVLAALQRCGGTPTVALTGDLATPIGTAAGTVVDLEFADEKSVVQTRFATTALALLRGRLGLAPADLAAHAERALTAPLPERSTGAGQFTFLGTGWTVGLAHEAALKLREASGSWTESYPAMEYRHGPISVTGRGSVVWFFGEPPTGLVDQVEPTGAVLSVSALDPMADLIRAQRLAVELAKGRGLDPDQPRNLTRSIVLTRP</sequence>
<accession>A0A372ZPH9</accession>
<proteinExistence type="predicted"/>
<dbReference type="Proteomes" id="UP000263377">
    <property type="component" value="Unassembled WGS sequence"/>
</dbReference>
<protein>
    <submittedName>
        <fullName evidence="1">Sugar isomerase</fullName>
    </submittedName>
</protein>
<name>A0A372ZPH9_9ACTN</name>